<dbReference type="OrthoDB" id="26387at2759"/>
<keyword evidence="7 10" id="KW-0862">Zinc</keyword>
<dbReference type="GO" id="GO:0061630">
    <property type="term" value="F:ubiquitin protein ligase activity"/>
    <property type="evidence" value="ECO:0007669"/>
    <property type="project" value="UniProtKB-UniRule"/>
</dbReference>
<evidence type="ECO:0000256" key="5">
    <source>
        <dbReference type="ARBA" id="ARBA00022771"/>
    </source>
</evidence>
<feature type="domain" description="UBR-type" evidence="11">
    <location>
        <begin position="4"/>
        <end position="76"/>
    </location>
</feature>
<dbReference type="GO" id="GO:0005737">
    <property type="term" value="C:cytoplasm"/>
    <property type="evidence" value="ECO:0007669"/>
    <property type="project" value="TreeGrafter"/>
</dbReference>
<protein>
    <recommendedName>
        <fullName evidence="10">E3 ubiquitin-protein ligase</fullName>
        <ecNumber evidence="10">2.3.2.27</ecNumber>
    </recommendedName>
</protein>
<dbReference type="OMA" id="PERHIGH"/>
<evidence type="ECO:0000259" key="11">
    <source>
        <dbReference type="PROSITE" id="PS51157"/>
    </source>
</evidence>
<dbReference type="AlphaFoldDB" id="A0A1E4S7T2"/>
<dbReference type="Pfam" id="PF02207">
    <property type="entry name" value="zf-UBR"/>
    <property type="match status" value="1"/>
</dbReference>
<dbReference type="PANTHER" id="PTHR21497">
    <property type="entry name" value="UBIQUITIN LIGASE E3 ALPHA-RELATED"/>
    <property type="match status" value="1"/>
</dbReference>
<evidence type="ECO:0000256" key="10">
    <source>
        <dbReference type="RuleBase" id="RU366018"/>
    </source>
</evidence>
<dbReference type="PROSITE" id="PS51157">
    <property type="entry name" value="ZF_UBR"/>
    <property type="match status" value="1"/>
</dbReference>
<name>A0A1E4S7T2_CYBJN</name>
<dbReference type="GO" id="GO:0071596">
    <property type="term" value="P:ubiquitin-dependent protein catabolic process via the N-end rule pathway"/>
    <property type="evidence" value="ECO:0007669"/>
    <property type="project" value="UniProtKB-UniRule"/>
</dbReference>
<dbReference type="STRING" id="983966.A0A1E4S7T2"/>
<sequence>HEGRNCGHRFANKDIIYRCADCGFDETCVLCANCFNKDDHVGHNVSKSVARSSNNGICDCGDEEAWTKELRCACQK</sequence>
<dbReference type="InterPro" id="IPR003126">
    <property type="entry name" value="Znf_UBR"/>
</dbReference>
<dbReference type="Proteomes" id="UP000094389">
    <property type="component" value="Unassembled WGS sequence"/>
</dbReference>
<comment type="catalytic activity">
    <reaction evidence="1 10">
        <text>S-ubiquitinyl-[E2 ubiquitin-conjugating enzyme]-L-cysteine + [acceptor protein]-L-lysine = [E2 ubiquitin-conjugating enzyme]-L-cysteine + N(6)-ubiquitinyl-[acceptor protein]-L-lysine.</text>
        <dbReference type="EC" id="2.3.2.27"/>
    </reaction>
</comment>
<evidence type="ECO:0000256" key="1">
    <source>
        <dbReference type="ARBA" id="ARBA00000900"/>
    </source>
</evidence>
<evidence type="ECO:0000313" key="12">
    <source>
        <dbReference type="EMBL" id="ODV75587.1"/>
    </source>
</evidence>
<dbReference type="GO" id="GO:0000151">
    <property type="term" value="C:ubiquitin ligase complex"/>
    <property type="evidence" value="ECO:0007669"/>
    <property type="project" value="TreeGrafter"/>
</dbReference>
<dbReference type="FunFam" id="2.10.110.30:FF:000002">
    <property type="entry name" value="Putative e3 ubiquitin-protein ligase ubr3"/>
    <property type="match status" value="1"/>
</dbReference>
<evidence type="ECO:0000256" key="2">
    <source>
        <dbReference type="ARBA" id="ARBA00004906"/>
    </source>
</evidence>
<keyword evidence="5 10" id="KW-0863">Zinc-finger</keyword>
<evidence type="ECO:0000256" key="4">
    <source>
        <dbReference type="ARBA" id="ARBA00022723"/>
    </source>
</evidence>
<evidence type="ECO:0000256" key="3">
    <source>
        <dbReference type="ARBA" id="ARBA00022679"/>
    </source>
</evidence>
<dbReference type="GO" id="GO:0016567">
    <property type="term" value="P:protein ubiquitination"/>
    <property type="evidence" value="ECO:0007669"/>
    <property type="project" value="UniProtKB-UniRule"/>
</dbReference>
<evidence type="ECO:0000256" key="8">
    <source>
        <dbReference type="ARBA" id="ARBA00046341"/>
    </source>
</evidence>
<comment type="similarity">
    <text evidence="8 10">Belongs to the E3 ubiquitin-protein ligase UBR1-like family.</text>
</comment>
<evidence type="ECO:0000256" key="6">
    <source>
        <dbReference type="ARBA" id="ARBA00022786"/>
    </source>
</evidence>
<keyword evidence="6 10" id="KW-0833">Ubl conjugation pathway</keyword>
<reference evidence="12 13" key="1">
    <citation type="journal article" date="2016" name="Proc. Natl. Acad. Sci. U.S.A.">
        <title>Comparative genomics of biotechnologically important yeasts.</title>
        <authorList>
            <person name="Riley R."/>
            <person name="Haridas S."/>
            <person name="Wolfe K.H."/>
            <person name="Lopes M.R."/>
            <person name="Hittinger C.T."/>
            <person name="Goeker M."/>
            <person name="Salamov A.A."/>
            <person name="Wisecaver J.H."/>
            <person name="Long T.M."/>
            <person name="Calvey C.H."/>
            <person name="Aerts A.L."/>
            <person name="Barry K.W."/>
            <person name="Choi C."/>
            <person name="Clum A."/>
            <person name="Coughlan A.Y."/>
            <person name="Deshpande S."/>
            <person name="Douglass A.P."/>
            <person name="Hanson S.J."/>
            <person name="Klenk H.-P."/>
            <person name="LaButti K.M."/>
            <person name="Lapidus A."/>
            <person name="Lindquist E.A."/>
            <person name="Lipzen A.M."/>
            <person name="Meier-Kolthoff J.P."/>
            <person name="Ohm R.A."/>
            <person name="Otillar R.P."/>
            <person name="Pangilinan J.L."/>
            <person name="Peng Y."/>
            <person name="Rokas A."/>
            <person name="Rosa C.A."/>
            <person name="Scheuner C."/>
            <person name="Sibirny A.A."/>
            <person name="Slot J.C."/>
            <person name="Stielow J.B."/>
            <person name="Sun H."/>
            <person name="Kurtzman C.P."/>
            <person name="Blackwell M."/>
            <person name="Grigoriev I.V."/>
            <person name="Jeffries T.W."/>
        </authorList>
    </citation>
    <scope>NUCLEOTIDE SEQUENCE [LARGE SCALE GENOMIC DNA]</scope>
    <source>
        <strain evidence="13">ATCC 18201 / CBS 1600 / BCRC 20928 / JCM 3617 / NBRC 0987 / NRRL Y-1542</strain>
    </source>
</reference>
<feature type="zinc finger region" description="UBR-type" evidence="9">
    <location>
        <begin position="4"/>
        <end position="76"/>
    </location>
</feature>
<feature type="non-terminal residue" evidence="12">
    <location>
        <position position="76"/>
    </location>
</feature>
<organism evidence="12 13">
    <name type="scientific">Cyberlindnera jadinii (strain ATCC 18201 / CBS 1600 / BCRC 20928 / JCM 3617 / NBRC 0987 / NRRL Y-1542)</name>
    <name type="common">Torula yeast</name>
    <name type="synonym">Candida utilis</name>
    <dbReference type="NCBI Taxonomy" id="983966"/>
    <lineage>
        <taxon>Eukaryota</taxon>
        <taxon>Fungi</taxon>
        <taxon>Dikarya</taxon>
        <taxon>Ascomycota</taxon>
        <taxon>Saccharomycotina</taxon>
        <taxon>Saccharomycetes</taxon>
        <taxon>Phaffomycetales</taxon>
        <taxon>Phaffomycetaceae</taxon>
        <taxon>Cyberlindnera</taxon>
    </lineage>
</organism>
<dbReference type="UniPathway" id="UPA00143"/>
<evidence type="ECO:0000313" key="13">
    <source>
        <dbReference type="Proteomes" id="UP000094389"/>
    </source>
</evidence>
<keyword evidence="4 10" id="KW-0479">Metal-binding</keyword>
<dbReference type="Gene3D" id="2.10.110.30">
    <property type="match status" value="1"/>
</dbReference>
<dbReference type="SMART" id="SM00396">
    <property type="entry name" value="ZnF_UBR1"/>
    <property type="match status" value="1"/>
</dbReference>
<accession>A0A1E4S7T2</accession>
<gene>
    <name evidence="12" type="ORF">CYBJADRAFT_115300</name>
</gene>
<comment type="function">
    <text evidence="10">Ubiquitin ligase protein which is a component of the N-end rule pathway. Recognizes and binds to proteins bearing specific N-terminal residues that are destabilizing according to the N-end rule, leading to their ubiquitination and subsequent degradation.</text>
</comment>
<dbReference type="RefSeq" id="XP_020072626.1">
    <property type="nucleotide sequence ID" value="XM_020212185.1"/>
</dbReference>
<keyword evidence="3 10" id="KW-0808">Transferase</keyword>
<dbReference type="GO" id="GO:0008270">
    <property type="term" value="F:zinc ion binding"/>
    <property type="evidence" value="ECO:0007669"/>
    <property type="project" value="UniProtKB-UniRule"/>
</dbReference>
<feature type="non-terminal residue" evidence="12">
    <location>
        <position position="1"/>
    </location>
</feature>
<dbReference type="InterPro" id="IPR039164">
    <property type="entry name" value="UBR1-like"/>
</dbReference>
<dbReference type="EC" id="2.3.2.27" evidence="10"/>
<comment type="pathway">
    <text evidence="2 10">Protein modification; protein ubiquitination.</text>
</comment>
<dbReference type="PANTHER" id="PTHR21497:SF24">
    <property type="entry name" value="E3 UBIQUITIN-PROTEIN LIGASE UBR1"/>
    <property type="match status" value="1"/>
</dbReference>
<proteinExistence type="inferred from homology"/>
<dbReference type="GeneID" id="30986581"/>
<evidence type="ECO:0000256" key="9">
    <source>
        <dbReference type="PROSITE-ProRule" id="PRU00508"/>
    </source>
</evidence>
<dbReference type="EMBL" id="KV453926">
    <property type="protein sequence ID" value="ODV75587.1"/>
    <property type="molecule type" value="Genomic_DNA"/>
</dbReference>
<keyword evidence="13" id="KW-1185">Reference proteome</keyword>
<evidence type="ECO:0000256" key="7">
    <source>
        <dbReference type="ARBA" id="ARBA00022833"/>
    </source>
</evidence>